<reference evidence="2 3" key="1">
    <citation type="journal article" date="2006" name="Science">
        <title>Phytophthora genome sequences uncover evolutionary origins and mechanisms of pathogenesis.</title>
        <authorList>
            <person name="Tyler B.M."/>
            <person name="Tripathy S."/>
            <person name="Zhang X."/>
            <person name="Dehal P."/>
            <person name="Jiang R.H."/>
            <person name="Aerts A."/>
            <person name="Arredondo F.D."/>
            <person name="Baxter L."/>
            <person name="Bensasson D."/>
            <person name="Beynon J.L."/>
            <person name="Chapman J."/>
            <person name="Damasceno C.M."/>
            <person name="Dorrance A.E."/>
            <person name="Dou D."/>
            <person name="Dickerman A.W."/>
            <person name="Dubchak I.L."/>
            <person name="Garbelotto M."/>
            <person name="Gijzen M."/>
            <person name="Gordon S.G."/>
            <person name="Govers F."/>
            <person name="Grunwald N.J."/>
            <person name="Huang W."/>
            <person name="Ivors K.L."/>
            <person name="Jones R.W."/>
            <person name="Kamoun S."/>
            <person name="Krampis K."/>
            <person name="Lamour K.H."/>
            <person name="Lee M.K."/>
            <person name="McDonald W.H."/>
            <person name="Medina M."/>
            <person name="Meijer H.J."/>
            <person name="Nordberg E.K."/>
            <person name="Maclean D.J."/>
            <person name="Ospina-Giraldo M.D."/>
            <person name="Morris P.F."/>
            <person name="Phuntumart V."/>
            <person name="Putnam N.H."/>
            <person name="Rash S."/>
            <person name="Rose J.K."/>
            <person name="Sakihama Y."/>
            <person name="Salamov A.A."/>
            <person name="Savidor A."/>
            <person name="Scheuring C.F."/>
            <person name="Smith B.M."/>
            <person name="Sobral B.W."/>
            <person name="Terry A."/>
            <person name="Torto-Alalibo T.A."/>
            <person name="Win J."/>
            <person name="Xu Z."/>
            <person name="Zhang H."/>
            <person name="Grigoriev I.V."/>
            <person name="Rokhsar D.S."/>
            <person name="Boore J.L."/>
        </authorList>
    </citation>
    <scope>NUCLEOTIDE SEQUENCE [LARGE SCALE GENOMIC DNA]</scope>
    <source>
        <strain evidence="2 3">P6497</strain>
    </source>
</reference>
<proteinExistence type="predicted"/>
<evidence type="ECO:0000313" key="2">
    <source>
        <dbReference type="EMBL" id="EGZ18234.1"/>
    </source>
</evidence>
<dbReference type="AlphaFoldDB" id="G4ZJL4"/>
<feature type="transmembrane region" description="Helical" evidence="1">
    <location>
        <begin position="456"/>
        <end position="475"/>
    </location>
</feature>
<organism evidence="2 3">
    <name type="scientific">Phytophthora sojae (strain P6497)</name>
    <name type="common">Soybean stem and root rot agent</name>
    <name type="synonym">Phytophthora megasperma f. sp. glycines</name>
    <dbReference type="NCBI Taxonomy" id="1094619"/>
    <lineage>
        <taxon>Eukaryota</taxon>
        <taxon>Sar</taxon>
        <taxon>Stramenopiles</taxon>
        <taxon>Oomycota</taxon>
        <taxon>Peronosporomycetes</taxon>
        <taxon>Peronosporales</taxon>
        <taxon>Peronosporaceae</taxon>
        <taxon>Phytophthora</taxon>
    </lineage>
</organism>
<dbReference type="EMBL" id="JH159154">
    <property type="protein sequence ID" value="EGZ18234.1"/>
    <property type="molecule type" value="Genomic_DNA"/>
</dbReference>
<dbReference type="OMA" id="NSMYLAT"/>
<keyword evidence="1" id="KW-1133">Transmembrane helix</keyword>
<dbReference type="KEGG" id="psoj:PHYSODRAFT_501338"/>
<sequence length="574" mass="63332">MSPNAIAPCSDDTEALPLPQPSDQLQHPVVAFLAKAKRIWNSLQISHSGGKYSVERLLALEEYARTTSLTRVLLVCIGTPLPMAIVIILQECAPLRDPSEGWSANYGFWIRAGVLGGIVAVGMAAFALSMIPGVVLSNLQLALLCIGTGVSYPFAAMLVAALWVFPIPFMILTIISLYVTLFAGFFWLIVGKDVISEMGKHTDELILAVSFSGSQCMMAFVYAFYAVLFDHAANTHFEVPVILLLPIIKIIMKNLVSRTIVHMKDMAPEAVIFTVDFFNSMYLATCMQNASSITTVLTMMAIDITQTIFELRSLYYKTSTIVARLEQANGSITGCGSLLPAVESICRDTTKFALQARENVILDSCLPHKLSAEGRTLLETLKSVPGNGVRSIPRFSVVELRDSFRSAVTQTSVKPLRRGTKEGKGGLDMIATPHKKILSETLEVLFTTECVVLTEYLESIIPVLYGNFVLLVVHLPSARYHKDLVGITPDNVGGTVSNIFILATLEFASFIFLVFMMMKNCRLKALYHLAFVLETQMLLIQVKLVTWVLMSFSFRVEHFGVDFTFKFAWMNQGG</sequence>
<dbReference type="GeneID" id="20657960"/>
<dbReference type="Proteomes" id="UP000002640">
    <property type="component" value="Unassembled WGS sequence"/>
</dbReference>
<keyword evidence="1" id="KW-0472">Membrane</keyword>
<feature type="transmembrane region" description="Helical" evidence="1">
    <location>
        <begin position="169"/>
        <end position="190"/>
    </location>
</feature>
<keyword evidence="1" id="KW-0812">Transmembrane</keyword>
<name>G4ZJL4_PHYSP</name>
<feature type="transmembrane region" description="Helical" evidence="1">
    <location>
        <begin position="495"/>
        <end position="518"/>
    </location>
</feature>
<feature type="transmembrane region" description="Helical" evidence="1">
    <location>
        <begin position="109"/>
        <end position="129"/>
    </location>
</feature>
<feature type="transmembrane region" description="Helical" evidence="1">
    <location>
        <begin position="237"/>
        <end position="256"/>
    </location>
</feature>
<dbReference type="RefSeq" id="XP_009527292.1">
    <property type="nucleotide sequence ID" value="XM_009528997.1"/>
</dbReference>
<accession>G4ZJL4</accession>
<keyword evidence="3" id="KW-1185">Reference proteome</keyword>
<feature type="transmembrane region" description="Helical" evidence="1">
    <location>
        <begin position="205"/>
        <end position="225"/>
    </location>
</feature>
<evidence type="ECO:0000256" key="1">
    <source>
        <dbReference type="SAM" id="Phobius"/>
    </source>
</evidence>
<feature type="transmembrane region" description="Helical" evidence="1">
    <location>
        <begin position="141"/>
        <end position="163"/>
    </location>
</feature>
<evidence type="ECO:0000313" key="3">
    <source>
        <dbReference type="Proteomes" id="UP000002640"/>
    </source>
</evidence>
<gene>
    <name evidence="2" type="ORF">PHYSODRAFT_501338</name>
</gene>
<feature type="transmembrane region" description="Helical" evidence="1">
    <location>
        <begin position="72"/>
        <end position="89"/>
    </location>
</feature>
<protein>
    <submittedName>
        <fullName evidence="2">Uncharacterized protein</fullName>
    </submittedName>
</protein>
<dbReference type="InParanoid" id="G4ZJL4"/>
<feature type="transmembrane region" description="Helical" evidence="1">
    <location>
        <begin position="525"/>
        <end position="550"/>
    </location>
</feature>